<evidence type="ECO:0000313" key="3">
    <source>
        <dbReference type="Proteomes" id="UP000190797"/>
    </source>
</evidence>
<dbReference type="Proteomes" id="UP000190797">
    <property type="component" value="Chromosome"/>
</dbReference>
<dbReference type="OrthoDB" id="4485313at2"/>
<feature type="region of interest" description="Disordered" evidence="1">
    <location>
        <begin position="355"/>
        <end position="374"/>
    </location>
</feature>
<dbReference type="KEGG" id="noa:BKM31_20925"/>
<keyword evidence="3" id="KW-1185">Reference proteome</keyword>
<reference evidence="3" key="1">
    <citation type="journal article" date="2017" name="Med. Chem. Commun.">
        <title>Nonomuraea sp. ATCC 55076 harbours the largest actinomycete chromosome to date and the kistamicin biosynthetic gene cluster.</title>
        <authorList>
            <person name="Nazari B."/>
            <person name="Forneris C.C."/>
            <person name="Gibson M.I."/>
            <person name="Moon K."/>
            <person name="Schramma K.R."/>
            <person name="Seyedsayamdost M.R."/>
        </authorList>
    </citation>
    <scope>NUCLEOTIDE SEQUENCE [LARGE SCALE GENOMIC DNA]</scope>
    <source>
        <strain evidence="3">ATCC 55076</strain>
    </source>
</reference>
<dbReference type="EMBL" id="CP017717">
    <property type="protein sequence ID" value="AQZ63594.1"/>
    <property type="molecule type" value="Genomic_DNA"/>
</dbReference>
<organism evidence="2 3">
    <name type="scientific">[Actinomadura] parvosata subsp. kistnae</name>
    <dbReference type="NCBI Taxonomy" id="1909395"/>
    <lineage>
        <taxon>Bacteria</taxon>
        <taxon>Bacillati</taxon>
        <taxon>Actinomycetota</taxon>
        <taxon>Actinomycetes</taxon>
        <taxon>Streptosporangiales</taxon>
        <taxon>Streptosporangiaceae</taxon>
        <taxon>Nonomuraea</taxon>
    </lineage>
</organism>
<dbReference type="InterPro" id="IPR046105">
    <property type="entry name" value="DUF6042"/>
</dbReference>
<evidence type="ECO:0000313" key="2">
    <source>
        <dbReference type="EMBL" id="AQZ63594.1"/>
    </source>
</evidence>
<evidence type="ECO:0000256" key="1">
    <source>
        <dbReference type="SAM" id="MobiDB-lite"/>
    </source>
</evidence>
<dbReference type="RefSeq" id="WP_080039786.1">
    <property type="nucleotide sequence ID" value="NZ_CP017717.1"/>
</dbReference>
<dbReference type="AlphaFoldDB" id="A0A1V0A058"/>
<proteinExistence type="predicted"/>
<dbReference type="Pfam" id="PF19508">
    <property type="entry name" value="DUF6042"/>
    <property type="match status" value="1"/>
</dbReference>
<sequence length="374" mass="40567">MKIIAVEDYWPEYGTIVVRDTWGEEPVVETDLPLLGEHDLDAQPGGTIAKAGAGWLQASSRDGRHRVHLEAHHTAPPLDDGWDDVVETPYHCGTGAVYLTSVMSSDLYAGTPLRLGAPGLYRVCVSCRRTPPEIPGFQASEGDLWRLRFWPAALEPPRWLARSRPAVRPASTGWRTCLGLPGQEVLYAVQLAAATGHATEDRIAAAYQPWSSSSGDWNSPIDDDLSGFAAQLGVPAPATRPHLLPLLTAAGLLTTETVNGATRYHLAPDPPRAEQVLSLPADQVAMIRRRDDRERHTCFAADLAALAVWSPGGTVTATPEQLTDRLLATAEDIRDTIRYGVERGLLSIPENATFTAEPRPLRQPEAGRPGHTAQ</sequence>
<name>A0A1V0A058_9ACTN</name>
<protein>
    <submittedName>
        <fullName evidence="2">Uncharacterized protein</fullName>
    </submittedName>
</protein>
<gene>
    <name evidence="2" type="ORF">BKM31_20925</name>
</gene>
<accession>A0A1V0A058</accession>